<organism evidence="2 3">
    <name type="scientific">Shewanella benthica KT99</name>
    <dbReference type="NCBI Taxonomy" id="314608"/>
    <lineage>
        <taxon>Bacteria</taxon>
        <taxon>Pseudomonadati</taxon>
        <taxon>Pseudomonadota</taxon>
        <taxon>Gammaproteobacteria</taxon>
        <taxon>Alteromonadales</taxon>
        <taxon>Shewanellaceae</taxon>
        <taxon>Shewanella</taxon>
    </lineage>
</organism>
<dbReference type="EMBL" id="ABIC01000021">
    <property type="protein sequence ID" value="EDQ00400.1"/>
    <property type="molecule type" value="Genomic_DNA"/>
</dbReference>
<dbReference type="AlphaFoldDB" id="A9DC72"/>
<protein>
    <submittedName>
        <fullName evidence="2">Uncharacterized protein</fullName>
    </submittedName>
</protein>
<proteinExistence type="predicted"/>
<reference evidence="2 3" key="1">
    <citation type="submission" date="2007-10" db="EMBL/GenBank/DDBJ databases">
        <authorList>
            <person name="Yayanos A."/>
            <person name="Ferriera S."/>
            <person name="Johnson J."/>
            <person name="Kravitz S."/>
            <person name="Halpern A."/>
            <person name="Remington K."/>
            <person name="Beeson K."/>
            <person name="Tran B."/>
            <person name="Rogers Y.-H."/>
            <person name="Friedman R."/>
            <person name="Venter J.C."/>
        </authorList>
    </citation>
    <scope>NUCLEOTIDE SEQUENCE [LARGE SCALE GENOMIC DNA]</scope>
    <source>
        <strain evidence="2 3">KT99</strain>
    </source>
</reference>
<name>A9DC72_9GAMM</name>
<keyword evidence="3" id="KW-1185">Reference proteome</keyword>
<accession>A9DC72</accession>
<gene>
    <name evidence="2" type="ORF">KT99_11133</name>
</gene>
<evidence type="ECO:0000313" key="3">
    <source>
        <dbReference type="Proteomes" id="UP000005839"/>
    </source>
</evidence>
<comment type="caution">
    <text evidence="2">The sequence shown here is derived from an EMBL/GenBank/DDBJ whole genome shotgun (WGS) entry which is preliminary data.</text>
</comment>
<evidence type="ECO:0000256" key="1">
    <source>
        <dbReference type="SAM" id="MobiDB-lite"/>
    </source>
</evidence>
<sequence>MRNKTVYIASFPLNFNGDSLAVVEHEPAEVFVPGMAIDERPETDPLNDTCDKDFDPYSRVRQ</sequence>
<evidence type="ECO:0000313" key="2">
    <source>
        <dbReference type="EMBL" id="EDQ00400.1"/>
    </source>
</evidence>
<dbReference type="Proteomes" id="UP000005839">
    <property type="component" value="Unassembled WGS sequence"/>
</dbReference>
<feature type="region of interest" description="Disordered" evidence="1">
    <location>
        <begin position="38"/>
        <end position="62"/>
    </location>
</feature>